<dbReference type="EMBL" id="VSSQ01019261">
    <property type="protein sequence ID" value="MPM63174.1"/>
    <property type="molecule type" value="Genomic_DNA"/>
</dbReference>
<evidence type="ECO:0000313" key="7">
    <source>
        <dbReference type="EMBL" id="MPM63174.1"/>
    </source>
</evidence>
<evidence type="ECO:0000256" key="1">
    <source>
        <dbReference type="ARBA" id="ARBA00022741"/>
    </source>
</evidence>
<dbReference type="PROSITE" id="PS00676">
    <property type="entry name" value="SIGMA54_INTERACT_2"/>
    <property type="match status" value="1"/>
</dbReference>
<dbReference type="InterPro" id="IPR002078">
    <property type="entry name" value="Sigma_54_int"/>
</dbReference>
<dbReference type="Gene3D" id="1.10.8.60">
    <property type="match status" value="1"/>
</dbReference>
<evidence type="ECO:0000256" key="2">
    <source>
        <dbReference type="ARBA" id="ARBA00022840"/>
    </source>
</evidence>
<name>A0A645BN08_9ZZZZ</name>
<dbReference type="GO" id="GO:0006355">
    <property type="term" value="P:regulation of DNA-templated transcription"/>
    <property type="evidence" value="ECO:0007669"/>
    <property type="project" value="InterPro"/>
</dbReference>
<feature type="domain" description="Sigma-54 factor interaction" evidence="6">
    <location>
        <begin position="1"/>
        <end position="215"/>
    </location>
</feature>
<dbReference type="PANTHER" id="PTHR32071">
    <property type="entry name" value="TRANSCRIPTIONAL REGULATORY PROTEIN"/>
    <property type="match status" value="1"/>
</dbReference>
<evidence type="ECO:0000256" key="3">
    <source>
        <dbReference type="ARBA" id="ARBA00023015"/>
    </source>
</evidence>
<reference evidence="7" key="1">
    <citation type="submission" date="2019-08" db="EMBL/GenBank/DDBJ databases">
        <authorList>
            <person name="Kucharzyk K."/>
            <person name="Murdoch R.W."/>
            <person name="Higgins S."/>
            <person name="Loffler F."/>
        </authorList>
    </citation>
    <scope>NUCLEOTIDE SEQUENCE</scope>
</reference>
<sequence length="314" mass="34833">MAVSPSPILIQGESGTGKELVAQGIHNSSPRKNGPFIAVNFAALTESLLESELFGYEEGSFTGARRGGQAGLFEQAHKGTIFLDEVGDAPLPSQIKILRVLQEKQVRRIGSSKITPIDVRVIAATNHNLRDLIAKGLFRQDLYYRLNVLPIKLPPLRARKQDILLLGKAFYNNYFNNAPPLPAQDYFKFVAPYLLAYEWPGNIRELQNVLEYLINLCPDVPPKPDSLPEELRIGNNVAATNNTNHQDLRNQVIQEIKQANNLGVSIGRRSLSAALKLSENTVRSILSSLQTDRLIIVGRGRKGLQISKNHLEQS</sequence>
<dbReference type="GO" id="GO:0005524">
    <property type="term" value="F:ATP binding"/>
    <property type="evidence" value="ECO:0007669"/>
    <property type="project" value="UniProtKB-KW"/>
</dbReference>
<dbReference type="PROSITE" id="PS00675">
    <property type="entry name" value="SIGMA54_INTERACT_1"/>
    <property type="match status" value="1"/>
</dbReference>
<keyword evidence="2" id="KW-0067">ATP-binding</keyword>
<dbReference type="FunFam" id="3.40.50.300:FF:000006">
    <property type="entry name" value="DNA-binding transcriptional regulator NtrC"/>
    <property type="match status" value="1"/>
</dbReference>
<dbReference type="PROSITE" id="PS50045">
    <property type="entry name" value="SIGMA54_INTERACT_4"/>
    <property type="match status" value="1"/>
</dbReference>
<protein>
    <submittedName>
        <fullName evidence="7">Anaerobic nitric oxide reductase transcription regulator NorR</fullName>
    </submittedName>
</protein>
<keyword evidence="1" id="KW-0547">Nucleotide-binding</keyword>
<accession>A0A645BN08</accession>
<dbReference type="Pfam" id="PF00158">
    <property type="entry name" value="Sigma54_activat"/>
    <property type="match status" value="1"/>
</dbReference>
<dbReference type="GO" id="GO:0003677">
    <property type="term" value="F:DNA binding"/>
    <property type="evidence" value="ECO:0007669"/>
    <property type="project" value="UniProtKB-KW"/>
</dbReference>
<dbReference type="InterPro" id="IPR025662">
    <property type="entry name" value="Sigma_54_int_dom_ATP-bd_1"/>
</dbReference>
<dbReference type="InterPro" id="IPR036388">
    <property type="entry name" value="WH-like_DNA-bd_sf"/>
</dbReference>
<dbReference type="Gene3D" id="1.10.10.10">
    <property type="entry name" value="Winged helix-like DNA-binding domain superfamily/Winged helix DNA-binding domain"/>
    <property type="match status" value="1"/>
</dbReference>
<dbReference type="SMART" id="SM00382">
    <property type="entry name" value="AAA"/>
    <property type="match status" value="1"/>
</dbReference>
<dbReference type="Pfam" id="PF25601">
    <property type="entry name" value="AAA_lid_14"/>
    <property type="match status" value="1"/>
</dbReference>
<comment type="caution">
    <text evidence="7">The sequence shown here is derived from an EMBL/GenBank/DDBJ whole genome shotgun (WGS) entry which is preliminary data.</text>
</comment>
<dbReference type="SUPFAM" id="SSF52540">
    <property type="entry name" value="P-loop containing nucleoside triphosphate hydrolases"/>
    <property type="match status" value="1"/>
</dbReference>
<dbReference type="AlphaFoldDB" id="A0A645BN08"/>
<keyword evidence="3" id="KW-0805">Transcription regulation</keyword>
<dbReference type="InterPro" id="IPR058031">
    <property type="entry name" value="AAA_lid_NorR"/>
</dbReference>
<keyword evidence="5" id="KW-0804">Transcription</keyword>
<proteinExistence type="predicted"/>
<dbReference type="PANTHER" id="PTHR32071:SF81">
    <property type="entry name" value="PROPIONATE CATABOLISM OPERON REGULATORY PROTEIN"/>
    <property type="match status" value="1"/>
</dbReference>
<dbReference type="CDD" id="cd00009">
    <property type="entry name" value="AAA"/>
    <property type="match status" value="1"/>
</dbReference>
<gene>
    <name evidence="7" type="primary">norR_111</name>
    <name evidence="7" type="ORF">SDC9_110054</name>
</gene>
<keyword evidence="4" id="KW-0238">DNA-binding</keyword>
<evidence type="ECO:0000256" key="5">
    <source>
        <dbReference type="ARBA" id="ARBA00023163"/>
    </source>
</evidence>
<dbReference type="InterPro" id="IPR027417">
    <property type="entry name" value="P-loop_NTPase"/>
</dbReference>
<evidence type="ECO:0000259" key="6">
    <source>
        <dbReference type="PROSITE" id="PS50045"/>
    </source>
</evidence>
<dbReference type="Gene3D" id="3.40.50.300">
    <property type="entry name" value="P-loop containing nucleotide triphosphate hydrolases"/>
    <property type="match status" value="1"/>
</dbReference>
<dbReference type="InterPro" id="IPR025943">
    <property type="entry name" value="Sigma_54_int_dom_ATP-bd_2"/>
</dbReference>
<organism evidence="7">
    <name type="scientific">bioreactor metagenome</name>
    <dbReference type="NCBI Taxonomy" id="1076179"/>
    <lineage>
        <taxon>unclassified sequences</taxon>
        <taxon>metagenomes</taxon>
        <taxon>ecological metagenomes</taxon>
    </lineage>
</organism>
<evidence type="ECO:0000256" key="4">
    <source>
        <dbReference type="ARBA" id="ARBA00023125"/>
    </source>
</evidence>
<dbReference type="PROSITE" id="PS00688">
    <property type="entry name" value="SIGMA54_INTERACT_3"/>
    <property type="match status" value="1"/>
</dbReference>
<dbReference type="InterPro" id="IPR003593">
    <property type="entry name" value="AAA+_ATPase"/>
</dbReference>
<dbReference type="InterPro" id="IPR025944">
    <property type="entry name" value="Sigma_54_int_dom_CS"/>
</dbReference>